<dbReference type="InterPro" id="IPR013374">
    <property type="entry name" value="ATPase_typ4_pilus-assembl_PilB"/>
</dbReference>
<dbReference type="InterPro" id="IPR007831">
    <property type="entry name" value="T2SS_GspE_N"/>
</dbReference>
<dbReference type="AlphaFoldDB" id="A0A0W0VJ03"/>
<dbReference type="InterPro" id="IPR027417">
    <property type="entry name" value="P-loop_NTPase"/>
</dbReference>
<keyword evidence="8" id="KW-1185">Reference proteome</keyword>
<evidence type="ECO:0000256" key="5">
    <source>
        <dbReference type="ARBA" id="ARBA00022840"/>
    </source>
</evidence>
<dbReference type="SUPFAM" id="SSF52540">
    <property type="entry name" value="P-loop containing nucleoside triphosphate hydrolases"/>
    <property type="match status" value="1"/>
</dbReference>
<dbReference type="GO" id="GO:0016887">
    <property type="term" value="F:ATP hydrolysis activity"/>
    <property type="evidence" value="ECO:0007669"/>
    <property type="project" value="InterPro"/>
</dbReference>
<dbReference type="SUPFAM" id="SSF160246">
    <property type="entry name" value="EspE N-terminal domain-like"/>
    <property type="match status" value="1"/>
</dbReference>
<dbReference type="PROSITE" id="PS00662">
    <property type="entry name" value="T2SP_E"/>
    <property type="match status" value="1"/>
</dbReference>
<dbReference type="RefSeq" id="WP_028372968.1">
    <property type="nucleotide sequence ID" value="NZ_CAAAJD010000034.1"/>
</dbReference>
<dbReference type="InterPro" id="IPR037257">
    <property type="entry name" value="T2SS_E_N_sf"/>
</dbReference>
<dbReference type="InterPro" id="IPR001482">
    <property type="entry name" value="T2SS/T4SS_dom"/>
</dbReference>
<evidence type="ECO:0000256" key="1">
    <source>
        <dbReference type="ARBA" id="ARBA00004496"/>
    </source>
</evidence>
<dbReference type="FunFam" id="3.40.50.300:FF:000398">
    <property type="entry name" value="Type IV pilus assembly ATPase PilB"/>
    <property type="match status" value="1"/>
</dbReference>
<evidence type="ECO:0000313" key="8">
    <source>
        <dbReference type="Proteomes" id="UP000054869"/>
    </source>
</evidence>
<gene>
    <name evidence="7" type="primary">pilB</name>
    <name evidence="7" type="ORF">Llan_2021</name>
</gene>
<comment type="caution">
    <text evidence="7">The sequence shown here is derived from an EMBL/GenBank/DDBJ whole genome shotgun (WGS) entry which is preliminary data.</text>
</comment>
<dbReference type="Proteomes" id="UP000054869">
    <property type="component" value="Unassembled WGS sequence"/>
</dbReference>
<evidence type="ECO:0000256" key="3">
    <source>
        <dbReference type="ARBA" id="ARBA00022490"/>
    </source>
</evidence>
<dbReference type="Pfam" id="PF05157">
    <property type="entry name" value="MshEN"/>
    <property type="match status" value="1"/>
</dbReference>
<keyword evidence="5" id="KW-0067">ATP-binding</keyword>
<dbReference type="FunFam" id="3.30.450.90:FF:000001">
    <property type="entry name" value="Type II secretion system ATPase GspE"/>
    <property type="match status" value="1"/>
</dbReference>
<dbReference type="eggNOG" id="COG2804">
    <property type="taxonomic scope" value="Bacteria"/>
</dbReference>
<protein>
    <submittedName>
        <fullName evidence="7">Pilus assembly protein PilB</fullName>
    </submittedName>
</protein>
<dbReference type="OrthoDB" id="9804785at2"/>
<feature type="domain" description="Bacterial type II secretion system protein E" evidence="6">
    <location>
        <begin position="386"/>
        <end position="400"/>
    </location>
</feature>
<proteinExistence type="inferred from homology"/>
<reference evidence="7 8" key="1">
    <citation type="submission" date="2015-11" db="EMBL/GenBank/DDBJ databases">
        <title>Genomic analysis of 38 Legionella species identifies large and diverse effector repertoires.</title>
        <authorList>
            <person name="Burstein D."/>
            <person name="Amaro F."/>
            <person name="Zusman T."/>
            <person name="Lifshitz Z."/>
            <person name="Cohen O."/>
            <person name="Gilbert J.A."/>
            <person name="Pupko T."/>
            <person name="Shuman H.A."/>
            <person name="Segal G."/>
        </authorList>
    </citation>
    <scope>NUCLEOTIDE SEQUENCE [LARGE SCALE GENOMIC DNA]</scope>
    <source>
        <strain evidence="7 8">ATCC 49751</strain>
    </source>
</reference>
<dbReference type="PATRIC" id="fig|45067.4.peg.2122"/>
<dbReference type="NCBIfam" id="TIGR02538">
    <property type="entry name" value="type_IV_pilB"/>
    <property type="match status" value="1"/>
</dbReference>
<organism evidence="7 8">
    <name type="scientific">Legionella lansingensis</name>
    <dbReference type="NCBI Taxonomy" id="45067"/>
    <lineage>
        <taxon>Bacteria</taxon>
        <taxon>Pseudomonadati</taxon>
        <taxon>Pseudomonadota</taxon>
        <taxon>Gammaproteobacteria</taxon>
        <taxon>Legionellales</taxon>
        <taxon>Legionellaceae</taxon>
        <taxon>Legionella</taxon>
    </lineage>
</organism>
<name>A0A0W0VJ03_9GAMM</name>
<dbReference type="GO" id="GO:0005737">
    <property type="term" value="C:cytoplasm"/>
    <property type="evidence" value="ECO:0007669"/>
    <property type="project" value="UniProtKB-SubCell"/>
</dbReference>
<evidence type="ECO:0000256" key="4">
    <source>
        <dbReference type="ARBA" id="ARBA00022741"/>
    </source>
</evidence>
<dbReference type="Pfam" id="PF00437">
    <property type="entry name" value="T2SSE"/>
    <property type="match status" value="1"/>
</dbReference>
<dbReference type="Gene3D" id="3.30.300.160">
    <property type="entry name" value="Type II secretion system, protein E, N-terminal domain"/>
    <property type="match status" value="1"/>
</dbReference>
<dbReference type="Gene3D" id="3.40.50.300">
    <property type="entry name" value="P-loop containing nucleotide triphosphate hydrolases"/>
    <property type="match status" value="1"/>
</dbReference>
<dbReference type="CDD" id="cd01129">
    <property type="entry name" value="PulE-GspE-like"/>
    <property type="match status" value="1"/>
</dbReference>
<evidence type="ECO:0000256" key="2">
    <source>
        <dbReference type="ARBA" id="ARBA00006611"/>
    </source>
</evidence>
<dbReference type="STRING" id="45067.Llan_2021"/>
<sequence>MEIQEEQFLHPISQLLVQTNFFTEIKMLKYQKEARSTKQTLPQYLIKNKLISSQKLAWLLSLHFGIDFLDLDSVNNDLIPWKLIDEKIMRQYHLAPLFVRGNQLFLAIDDPSNQIALKEVQFHTGFYPMPVVVESDKLMHFIEKLAQIRLKQGPTNDHPTLQLQSPDIEDVYDANLEASRDDGPIVKFVNAILSGAIHRKASDIHFEPYEDRYRIRYRQDGILVEVASPSIHLASRVAARVKIMSNLDISERRLPQDGRFKMKFSEKEAIDFRVSICPIVNGEKVVIRILDPNTPKIPIEELGLNATQQELFLQAIGKPQGMVLVTGPTGSGKTVSLYAAINLLNTQDKNILTAEDPVEIKIPGVNQVHINPKAGLTFATTLRSFLRQDPDIIMIGEIRDAETAEMAINAAQTGHLVLSTLHTNSAVESLTRLNNMGIPSFNIASSVSLLIAQRLARRLCNDCKVERKDLSSHDLFMLGFDKESAVNIKLYQRCGCKHCIDGYSGRIGLFEVVPISKTIGDLILAGQGTVDIMKQAQNEGMITLYESGIEKIKAGLTTIEEVNRVTTN</sequence>
<dbReference type="GO" id="GO:0005886">
    <property type="term" value="C:plasma membrane"/>
    <property type="evidence" value="ECO:0007669"/>
    <property type="project" value="TreeGrafter"/>
</dbReference>
<evidence type="ECO:0000313" key="7">
    <source>
        <dbReference type="EMBL" id="KTD20092.1"/>
    </source>
</evidence>
<dbReference type="PANTHER" id="PTHR30258">
    <property type="entry name" value="TYPE II SECRETION SYSTEM PROTEIN GSPE-RELATED"/>
    <property type="match status" value="1"/>
</dbReference>
<accession>A0A0W0VJ03</accession>
<dbReference type="GO" id="GO:0005524">
    <property type="term" value="F:ATP binding"/>
    <property type="evidence" value="ECO:0007669"/>
    <property type="project" value="UniProtKB-KW"/>
</dbReference>
<dbReference type="Gene3D" id="3.30.450.90">
    <property type="match status" value="1"/>
</dbReference>
<keyword evidence="3" id="KW-0963">Cytoplasm</keyword>
<comment type="similarity">
    <text evidence="2">Belongs to the GSP E family.</text>
</comment>
<dbReference type="PANTHER" id="PTHR30258:SF1">
    <property type="entry name" value="PROTEIN TRANSPORT PROTEIN HOFB HOMOLOG"/>
    <property type="match status" value="1"/>
</dbReference>
<dbReference type="EMBL" id="LNYI01000046">
    <property type="protein sequence ID" value="KTD20092.1"/>
    <property type="molecule type" value="Genomic_DNA"/>
</dbReference>
<keyword evidence="4" id="KW-0547">Nucleotide-binding</keyword>
<evidence type="ECO:0000259" key="6">
    <source>
        <dbReference type="PROSITE" id="PS00662"/>
    </source>
</evidence>
<dbReference type="GO" id="GO:0009297">
    <property type="term" value="P:pilus assembly"/>
    <property type="evidence" value="ECO:0007669"/>
    <property type="project" value="InterPro"/>
</dbReference>
<comment type="subcellular location">
    <subcellularLocation>
        <location evidence="1">Cytoplasm</location>
    </subcellularLocation>
</comment>